<comment type="subcellular location">
    <subcellularLocation>
        <location evidence="1">Cytoplasm</location>
    </subcellularLocation>
</comment>
<comment type="caution">
    <text evidence="12">The sequence shown here is derived from an EMBL/GenBank/DDBJ whole genome shotgun (WGS) entry which is preliminary data.</text>
</comment>
<evidence type="ECO:0000256" key="6">
    <source>
        <dbReference type="ARBA" id="ARBA00022603"/>
    </source>
</evidence>
<evidence type="ECO:0000313" key="12">
    <source>
        <dbReference type="EMBL" id="TQM82304.1"/>
    </source>
</evidence>
<comment type="similarity">
    <text evidence="2">Belongs to the methyltransferase superfamily. L-isoaspartyl/D-aspartyl protein methyltransferase family.</text>
</comment>
<dbReference type="AlphaFoldDB" id="A0A543JHS0"/>
<evidence type="ECO:0000256" key="4">
    <source>
        <dbReference type="ARBA" id="ARBA00013346"/>
    </source>
</evidence>
<dbReference type="GO" id="GO:0004719">
    <property type="term" value="F:protein-L-isoaspartate (D-aspartate) O-methyltransferase activity"/>
    <property type="evidence" value="ECO:0007669"/>
    <property type="project" value="UniProtKB-EC"/>
</dbReference>
<dbReference type="PANTHER" id="PTHR11579">
    <property type="entry name" value="PROTEIN-L-ISOASPARTATE O-METHYLTRANSFERASE"/>
    <property type="match status" value="1"/>
</dbReference>
<evidence type="ECO:0000256" key="11">
    <source>
        <dbReference type="ARBA" id="ARBA00031350"/>
    </source>
</evidence>
<reference evidence="12 13" key="1">
    <citation type="submission" date="2019-06" db="EMBL/GenBank/DDBJ databases">
        <title>Sequencing the genomes of 1000 actinobacteria strains.</title>
        <authorList>
            <person name="Klenk H.-P."/>
        </authorList>
    </citation>
    <scope>NUCLEOTIDE SEQUENCE [LARGE SCALE GENOMIC DNA]</scope>
    <source>
        <strain evidence="12 13">DSM 45456</strain>
    </source>
</reference>
<evidence type="ECO:0000256" key="5">
    <source>
        <dbReference type="ARBA" id="ARBA00022490"/>
    </source>
</evidence>
<dbReference type="GO" id="GO:0032259">
    <property type="term" value="P:methylation"/>
    <property type="evidence" value="ECO:0007669"/>
    <property type="project" value="UniProtKB-KW"/>
</dbReference>
<gene>
    <name evidence="12" type="ORF">FHX81_4708</name>
</gene>
<keyword evidence="7 12" id="KW-0808">Transferase</keyword>
<dbReference type="EC" id="2.1.1.77" evidence="3"/>
<keyword evidence="6 12" id="KW-0489">Methyltransferase</keyword>
<dbReference type="PANTHER" id="PTHR11579:SF0">
    <property type="entry name" value="PROTEIN-L-ISOASPARTATE(D-ASPARTATE) O-METHYLTRANSFERASE"/>
    <property type="match status" value="1"/>
</dbReference>
<evidence type="ECO:0000256" key="7">
    <source>
        <dbReference type="ARBA" id="ARBA00022679"/>
    </source>
</evidence>
<protein>
    <recommendedName>
        <fullName evidence="4">Protein-L-isoaspartate O-methyltransferase</fullName>
        <ecNumber evidence="3">2.1.1.77</ecNumber>
    </recommendedName>
    <alternativeName>
        <fullName evidence="11">L-isoaspartyl protein carboxyl methyltransferase</fullName>
    </alternativeName>
    <alternativeName>
        <fullName evidence="9">Protein L-isoaspartyl methyltransferase</fullName>
    </alternativeName>
    <alternativeName>
        <fullName evidence="10">Protein-beta-aspartate methyltransferase</fullName>
    </alternativeName>
</protein>
<dbReference type="InterPro" id="IPR029063">
    <property type="entry name" value="SAM-dependent_MTases_sf"/>
</dbReference>
<dbReference type="Proteomes" id="UP000316628">
    <property type="component" value="Unassembled WGS sequence"/>
</dbReference>
<accession>A0A543JHS0</accession>
<dbReference type="Pfam" id="PF01135">
    <property type="entry name" value="PCMT"/>
    <property type="match status" value="1"/>
</dbReference>
<evidence type="ECO:0000256" key="2">
    <source>
        <dbReference type="ARBA" id="ARBA00005369"/>
    </source>
</evidence>
<evidence type="ECO:0000256" key="9">
    <source>
        <dbReference type="ARBA" id="ARBA00030757"/>
    </source>
</evidence>
<dbReference type="EMBL" id="VFPP01000001">
    <property type="protein sequence ID" value="TQM82304.1"/>
    <property type="molecule type" value="Genomic_DNA"/>
</dbReference>
<sequence>MDRVDVAANLRARLVDALVAAGVLRDPRWVDAFRQVPRHVFLPGFFAPRPDGAWEPVTDAHPDHLALVYRDDVRVTQLDNDDRAWQQALATGAATGVPTSSSSMPTIMAIMLEALSVAPGDRVLEVGTGTGYNAALLAHVLGDDRVTSIDVDPGVLARARARLAVAGHHPTCVAGDGERGHAPRAPYDRVLGTCAVSRIPTAWLAQTAPGGVVVTTLNRAIGAGLVRLTVRDGRATGRVLPEDGRFMPLRAHRQAWADEALVAASTAEPTTSRTTLLSSRAVLDPGGGFEFFAGLALAEVAVAGDPVRLVHPDGSWVRHRGAVVDQGGPRALWDVAEAAYRQWRALGEPRRHRFTFTATPTAQHFALDGTALTWPLP</sequence>
<dbReference type="Gene3D" id="3.40.50.150">
    <property type="entry name" value="Vaccinia Virus protein VP39"/>
    <property type="match status" value="1"/>
</dbReference>
<evidence type="ECO:0000256" key="8">
    <source>
        <dbReference type="ARBA" id="ARBA00022691"/>
    </source>
</evidence>
<evidence type="ECO:0000256" key="1">
    <source>
        <dbReference type="ARBA" id="ARBA00004496"/>
    </source>
</evidence>
<evidence type="ECO:0000313" key="13">
    <source>
        <dbReference type="Proteomes" id="UP000316628"/>
    </source>
</evidence>
<evidence type="ECO:0000256" key="10">
    <source>
        <dbReference type="ARBA" id="ARBA00031323"/>
    </source>
</evidence>
<evidence type="ECO:0000256" key="3">
    <source>
        <dbReference type="ARBA" id="ARBA00011890"/>
    </source>
</evidence>
<keyword evidence="5" id="KW-0963">Cytoplasm</keyword>
<keyword evidence="8" id="KW-0949">S-adenosyl-L-methionine</keyword>
<dbReference type="OrthoDB" id="5143400at2"/>
<dbReference type="CDD" id="cd02440">
    <property type="entry name" value="AdoMet_MTases"/>
    <property type="match status" value="1"/>
</dbReference>
<dbReference type="SUPFAM" id="SSF53335">
    <property type="entry name" value="S-adenosyl-L-methionine-dependent methyltransferases"/>
    <property type="match status" value="1"/>
</dbReference>
<dbReference type="GO" id="GO:0005737">
    <property type="term" value="C:cytoplasm"/>
    <property type="evidence" value="ECO:0007669"/>
    <property type="project" value="UniProtKB-SubCell"/>
</dbReference>
<organism evidence="12 13">
    <name type="scientific">Saccharothrix saharensis</name>
    <dbReference type="NCBI Taxonomy" id="571190"/>
    <lineage>
        <taxon>Bacteria</taxon>
        <taxon>Bacillati</taxon>
        <taxon>Actinomycetota</taxon>
        <taxon>Actinomycetes</taxon>
        <taxon>Pseudonocardiales</taxon>
        <taxon>Pseudonocardiaceae</taxon>
        <taxon>Saccharothrix</taxon>
    </lineage>
</organism>
<keyword evidence="13" id="KW-1185">Reference proteome</keyword>
<proteinExistence type="inferred from homology"/>
<dbReference type="InterPro" id="IPR000682">
    <property type="entry name" value="PCMT"/>
</dbReference>
<name>A0A543JHS0_9PSEU</name>